<dbReference type="Proteomes" id="UP000316217">
    <property type="component" value="Unassembled WGS sequence"/>
</dbReference>
<dbReference type="EMBL" id="RXII01000058">
    <property type="protein sequence ID" value="RZN62021.1"/>
    <property type="molecule type" value="Genomic_DNA"/>
</dbReference>
<accession>A0A520KMH3</accession>
<evidence type="ECO:0000313" key="1">
    <source>
        <dbReference type="EMBL" id="RZN62021.1"/>
    </source>
</evidence>
<comment type="caution">
    <text evidence="1">The sequence shown here is derived from an EMBL/GenBank/DDBJ whole genome shotgun (WGS) entry which is preliminary data.</text>
</comment>
<feature type="non-terminal residue" evidence="1">
    <location>
        <position position="350"/>
    </location>
</feature>
<gene>
    <name evidence="1" type="ORF">EF810_03785</name>
</gene>
<evidence type="ECO:0000313" key="2">
    <source>
        <dbReference type="Proteomes" id="UP000316217"/>
    </source>
</evidence>
<dbReference type="GO" id="GO:0003677">
    <property type="term" value="F:DNA binding"/>
    <property type="evidence" value="ECO:0007669"/>
    <property type="project" value="UniProtKB-KW"/>
</dbReference>
<dbReference type="AlphaFoldDB" id="A0A520KMH3"/>
<protein>
    <submittedName>
        <fullName evidence="1">Transposase</fullName>
    </submittedName>
</protein>
<organism evidence="1 2">
    <name type="scientific">Candidatus Methanodesulfokora washburnensis</name>
    <dbReference type="NCBI Taxonomy" id="2478471"/>
    <lineage>
        <taxon>Archaea</taxon>
        <taxon>Thermoproteota</taxon>
        <taxon>Candidatus Korarchaeia</taxon>
        <taxon>Candidatus Korarchaeia incertae sedis</taxon>
        <taxon>Candidatus Methanodesulfokora</taxon>
    </lineage>
</organism>
<sequence>MSKAVYQVRAYNLRHSYDVSDFLEDYRLLLQRTIDEIWKNIQWVERKNKGRRPIPIVPKSNEFKRNLRNALLRDWCYSKHYVDSAIKQAYSTIKSWKRNYLKDRRSRERPIVKRKFARIKGTLYSYKDGKIRVSIRPYEEHLEFDISKAWFISRARGRMGELILRENYLTITYRFRKKYEDAKGRIAWDSNEKSLDGFNPELGWIKIDLSYLFHIHRVYELKRQRLQSLASRKQSLKKILEKYSKRERNRARDFVHKLTTELSRRFSNYVHGFEDLKKENMLIRRKKSTYKGLKKHNRNISKTDWRMIAILMSYKSRVVFLNPKNSSRRCSRCGMVNAPKGALYECKRCG</sequence>
<reference evidence="1 2" key="1">
    <citation type="journal article" date="2019" name="Nat. Microbiol.">
        <title>Wide diversity of methane and short-chain alkane metabolisms in uncultured archaea.</title>
        <authorList>
            <person name="Borrel G."/>
            <person name="Adam P.S."/>
            <person name="McKay L.J."/>
            <person name="Chen L.X."/>
            <person name="Sierra-Garcia I.N."/>
            <person name="Sieber C.M."/>
            <person name="Letourneur Q."/>
            <person name="Ghozlane A."/>
            <person name="Andersen G.L."/>
            <person name="Li W.J."/>
            <person name="Hallam S.J."/>
            <person name="Muyzer G."/>
            <person name="de Oliveira V.M."/>
            <person name="Inskeep W.P."/>
            <person name="Banfield J.F."/>
            <person name="Gribaldo S."/>
        </authorList>
    </citation>
    <scope>NUCLEOTIDE SEQUENCE [LARGE SCALE GENOMIC DNA]</scope>
    <source>
        <strain evidence="1">NM4</strain>
    </source>
</reference>
<proteinExistence type="predicted"/>
<name>A0A520KMH3_9CREN</name>